<dbReference type="Proteomes" id="UP000076532">
    <property type="component" value="Unassembled WGS sequence"/>
</dbReference>
<reference evidence="2 3" key="1">
    <citation type="journal article" date="2016" name="Mol. Biol. Evol.">
        <title>Comparative Genomics of Early-Diverging Mushroom-Forming Fungi Provides Insights into the Origins of Lignocellulose Decay Capabilities.</title>
        <authorList>
            <person name="Nagy L.G."/>
            <person name="Riley R."/>
            <person name="Tritt A."/>
            <person name="Adam C."/>
            <person name="Daum C."/>
            <person name="Floudas D."/>
            <person name="Sun H."/>
            <person name="Yadav J.S."/>
            <person name="Pangilinan J."/>
            <person name="Larsson K.H."/>
            <person name="Matsuura K."/>
            <person name="Barry K."/>
            <person name="Labutti K."/>
            <person name="Kuo R."/>
            <person name="Ohm R.A."/>
            <person name="Bhattacharya S.S."/>
            <person name="Shirouzu T."/>
            <person name="Yoshinaga Y."/>
            <person name="Martin F.M."/>
            <person name="Grigoriev I.V."/>
            <person name="Hibbett D.S."/>
        </authorList>
    </citation>
    <scope>NUCLEOTIDE SEQUENCE [LARGE SCALE GENOMIC DNA]</scope>
    <source>
        <strain evidence="2 3">CBS 109695</strain>
    </source>
</reference>
<dbReference type="EMBL" id="KV417693">
    <property type="protein sequence ID" value="KZP09737.1"/>
    <property type="molecule type" value="Genomic_DNA"/>
</dbReference>
<evidence type="ECO:0000313" key="2">
    <source>
        <dbReference type="EMBL" id="KZP09737.1"/>
    </source>
</evidence>
<organism evidence="2 3">
    <name type="scientific">Athelia psychrophila</name>
    <dbReference type="NCBI Taxonomy" id="1759441"/>
    <lineage>
        <taxon>Eukaryota</taxon>
        <taxon>Fungi</taxon>
        <taxon>Dikarya</taxon>
        <taxon>Basidiomycota</taxon>
        <taxon>Agaricomycotina</taxon>
        <taxon>Agaricomycetes</taxon>
        <taxon>Agaricomycetidae</taxon>
        <taxon>Atheliales</taxon>
        <taxon>Atheliaceae</taxon>
        <taxon>Athelia</taxon>
    </lineage>
</organism>
<name>A0A165YN64_9AGAM</name>
<accession>A0A165YN64</accession>
<feature type="region of interest" description="Disordered" evidence="1">
    <location>
        <begin position="41"/>
        <end position="60"/>
    </location>
</feature>
<proteinExistence type="predicted"/>
<dbReference type="AlphaFoldDB" id="A0A165YN64"/>
<gene>
    <name evidence="2" type="ORF">FIBSPDRAFT_873304</name>
</gene>
<evidence type="ECO:0000313" key="3">
    <source>
        <dbReference type="Proteomes" id="UP000076532"/>
    </source>
</evidence>
<evidence type="ECO:0000256" key="1">
    <source>
        <dbReference type="SAM" id="MobiDB-lite"/>
    </source>
</evidence>
<sequence length="79" mass="8626">MSTTSTIQSPCPIIAVRMLFMQTPSVSYLTSVTVFEEASRAGTGDQRWGEAEGGRGAWEETEGTARSLWHRLLRAFGCG</sequence>
<keyword evidence="3" id="KW-1185">Reference proteome</keyword>
<protein>
    <submittedName>
        <fullName evidence="2">Uncharacterized protein</fullName>
    </submittedName>
</protein>